<dbReference type="Gene3D" id="1.25.40.20">
    <property type="entry name" value="Ankyrin repeat-containing domain"/>
    <property type="match status" value="2"/>
</dbReference>
<evidence type="ECO:0000313" key="9">
    <source>
        <dbReference type="Proteomes" id="UP000308133"/>
    </source>
</evidence>
<dbReference type="InterPro" id="IPR036770">
    <property type="entry name" value="Ankyrin_rpt-contain_sf"/>
</dbReference>
<feature type="repeat" description="ANK" evidence="4">
    <location>
        <begin position="1126"/>
        <end position="1158"/>
    </location>
</feature>
<feature type="repeat" description="ANK" evidence="4">
    <location>
        <begin position="1060"/>
        <end position="1092"/>
    </location>
</feature>
<reference evidence="8 9" key="1">
    <citation type="submission" date="2018-02" db="EMBL/GenBank/DDBJ databases">
        <title>Draft genome sequences of Elsinoe sp., causing black scab on jojoba.</title>
        <authorList>
            <person name="Stodart B."/>
            <person name="Jeffress S."/>
            <person name="Ash G."/>
            <person name="Arun Chinnappa K."/>
        </authorList>
    </citation>
    <scope>NUCLEOTIDE SEQUENCE [LARGE SCALE GENOMIC DNA]</scope>
    <source>
        <strain evidence="8 9">Hillstone_2</strain>
    </source>
</reference>
<protein>
    <recommendedName>
        <fullName evidence="1">protein S-acyltransferase</fullName>
        <ecNumber evidence="1">2.3.1.225</ecNumber>
    </recommendedName>
</protein>
<dbReference type="EMBL" id="PTQR01000088">
    <property type="protein sequence ID" value="TKX20479.1"/>
    <property type="molecule type" value="Genomic_DNA"/>
</dbReference>
<evidence type="ECO:0000256" key="4">
    <source>
        <dbReference type="PROSITE-ProRule" id="PRU00023"/>
    </source>
</evidence>
<feature type="repeat" description="ANK" evidence="4">
    <location>
        <begin position="956"/>
        <end position="988"/>
    </location>
</feature>
<keyword evidence="3 4" id="KW-0040">ANK repeat</keyword>
<dbReference type="PRINTS" id="PR01415">
    <property type="entry name" value="ANKYRIN"/>
</dbReference>
<dbReference type="InterPro" id="IPR000845">
    <property type="entry name" value="Nucleoside_phosphorylase_d"/>
</dbReference>
<feature type="repeat" description="ANK" evidence="4">
    <location>
        <begin position="1025"/>
        <end position="1059"/>
    </location>
</feature>
<feature type="repeat" description="ANK" evidence="4">
    <location>
        <begin position="990"/>
        <end position="1022"/>
    </location>
</feature>
<dbReference type="PANTHER" id="PTHR24161">
    <property type="entry name" value="ANK_REP_REGION DOMAIN-CONTAINING PROTEIN-RELATED"/>
    <property type="match status" value="1"/>
</dbReference>
<feature type="domain" description="Nucleoside phosphorylase" evidence="5">
    <location>
        <begin position="12"/>
        <end position="304"/>
    </location>
</feature>
<proteinExistence type="predicted"/>
<dbReference type="Pfam" id="PF12796">
    <property type="entry name" value="Ank_2"/>
    <property type="match status" value="3"/>
</dbReference>
<dbReference type="SUPFAM" id="SSF52540">
    <property type="entry name" value="P-loop containing nucleoside triphosphate hydrolases"/>
    <property type="match status" value="1"/>
</dbReference>
<dbReference type="Pfam" id="PF24883">
    <property type="entry name" value="NPHP3_N"/>
    <property type="match status" value="1"/>
</dbReference>
<feature type="domain" description="Nephrocystin 3-like N-terminal" evidence="7">
    <location>
        <begin position="399"/>
        <end position="578"/>
    </location>
</feature>
<accession>A0A4U7ARC8</accession>
<evidence type="ECO:0000256" key="3">
    <source>
        <dbReference type="ARBA" id="ARBA00023043"/>
    </source>
</evidence>
<evidence type="ECO:0000256" key="1">
    <source>
        <dbReference type="ARBA" id="ARBA00012210"/>
    </source>
</evidence>
<dbReference type="InterPro" id="IPR027417">
    <property type="entry name" value="P-loop_NTPase"/>
</dbReference>
<feature type="repeat" description="ANK" evidence="4">
    <location>
        <begin position="1159"/>
        <end position="1191"/>
    </location>
</feature>
<evidence type="ECO:0000313" key="8">
    <source>
        <dbReference type="EMBL" id="TKX20479.1"/>
    </source>
</evidence>
<comment type="caution">
    <text evidence="8">The sequence shown here is derived from an EMBL/GenBank/DDBJ whole genome shotgun (WGS) entry which is preliminary data.</text>
</comment>
<dbReference type="PROSITE" id="PS50088">
    <property type="entry name" value="ANK_REPEAT"/>
    <property type="match status" value="9"/>
</dbReference>
<dbReference type="GO" id="GO:0009116">
    <property type="term" value="P:nucleoside metabolic process"/>
    <property type="evidence" value="ECO:0007669"/>
    <property type="project" value="InterPro"/>
</dbReference>
<feature type="repeat" description="ANK" evidence="4">
    <location>
        <begin position="1258"/>
        <end position="1290"/>
    </location>
</feature>
<dbReference type="PANTHER" id="PTHR24161:SF85">
    <property type="entry name" value="PALMITOYLTRANSFERASE HIP14"/>
    <property type="match status" value="1"/>
</dbReference>
<dbReference type="Gene3D" id="3.40.50.1580">
    <property type="entry name" value="Nucleoside phosphorylase domain"/>
    <property type="match status" value="1"/>
</dbReference>
<dbReference type="SMART" id="SM00248">
    <property type="entry name" value="ANK"/>
    <property type="match status" value="12"/>
</dbReference>
<dbReference type="SUPFAM" id="SSF48403">
    <property type="entry name" value="Ankyrin repeat"/>
    <property type="match status" value="1"/>
</dbReference>
<dbReference type="PROSITE" id="PS50297">
    <property type="entry name" value="ANK_REP_REGION"/>
    <property type="match status" value="7"/>
</dbReference>
<dbReference type="Pfam" id="PF01048">
    <property type="entry name" value="PNP_UDP_1"/>
    <property type="match status" value="1"/>
</dbReference>
<dbReference type="Pfam" id="PF22939">
    <property type="entry name" value="WHD_GPIID"/>
    <property type="match status" value="1"/>
</dbReference>
<dbReference type="Pfam" id="PF13637">
    <property type="entry name" value="Ank_4"/>
    <property type="match status" value="1"/>
</dbReference>
<feature type="repeat" description="ANK" evidence="4">
    <location>
        <begin position="1093"/>
        <end position="1125"/>
    </location>
</feature>
<dbReference type="InterPro" id="IPR035994">
    <property type="entry name" value="Nucleoside_phosphorylase_sf"/>
</dbReference>
<evidence type="ECO:0000259" key="5">
    <source>
        <dbReference type="Pfam" id="PF01048"/>
    </source>
</evidence>
<evidence type="ECO:0000259" key="6">
    <source>
        <dbReference type="Pfam" id="PF22939"/>
    </source>
</evidence>
<dbReference type="InterPro" id="IPR002110">
    <property type="entry name" value="Ankyrin_rpt"/>
</dbReference>
<keyword evidence="2" id="KW-0677">Repeat</keyword>
<dbReference type="InterPro" id="IPR054471">
    <property type="entry name" value="GPIID_WHD"/>
</dbReference>
<sequence>MRESDRSRGDYTIGIVCALGTERTAVEAVLDSIHSVLPSSDGDRSLYLLGTIGRFNVVVACLPAGYLGKVEAATLAGYMAESYKCLQLVLMVGIGGGVLSAGIRLGDVVVSVPTDGHPGLVEWDLGKEESTFRRVGVHKPPSRLALNGVQSLRTRYDFGQVNLLRRIQEAAITHGGLDSRYRAPPDLKTDILFESGYEHQRGEHCRFCDPALVINRSDRKDPGNPRIFYGNIASGDKVMKDAIQRDVVARRDSILCFEMEAAGLAPRFEYLVIRGICDYADSHKHKDWQPWAAMTAAAYAKELLQVLQDIILPEDRAPSLTRGSDLSDFGPLTSKVASWALPDKNKTMDQYTVGDITNNRIGEGPKPTRYRPSEEECLISLSYNGLKDREKAIASPIRDTCEWLFSNATYERWQSTTGLLWLKGKPGAGKSTITSHLVKRLQARACQSQGESLVVSHFFYAGGSKLQKSLLGFYRSLLHQLVRKDNMLAQEFVQHCAERCANEEKPMALFEWHQNDLRTELVSLLAKASARYRVFIVLDALDECENESSGRIIQSLLADLCSGPSKKCPSLSVCISCRPFPAVMRLYDYEITVDECNGEDINTAIIAQLGPQALSSSPVIEQTIRDKASGIFQWVLLVVERIIAMDNDGEGSRAMLREITNTPLELRDIYEGLLRKTTRKDAGDALHLMQWVSFAARPLTLNELRTALVMDESCSPGRSVMECIELNEGCEDVLQMEKRVRALSKGLLEVKTLADTRLVQFIHQSAREYVVWDGLTRLYDMQRAWRAPHEDHKISANDRLAKSCVRYLLVEEILTMGKEDLDLAPRLESFPFCEYAAKFWTWHVRASDHPAISPRYLVEACQWPSAEILQGWARIYNASSDIRMRDESKEANDLLFVAISEDLNQVLRCILDRQSGKGLMHEFGPTLVERAAFLGKAAALKMLLEHGFSATTPTNWGMTPLHRAARTSSLETVRMLLDAGADVNQQDDLKKRTPLHEAAKAGHPPVMQLLLSHVGIVNVNATDLKGQTPLHLAVQVTDANEDNVKLLLESGAQADLIDETGTTPLLLAVAKSSAEIVRLLIKKSADINATLHDGPSPLAIAAHGGRTATLEALISGGADVNLPCQGGLTALMIAVAAGHDDAVRMLLEADADTHVPDAGGNSPLQQAVRFGTLEMVRDFVLAGANPFWTNDKGETVVHVALRNGRLDVASWLIQQALHEDVPDYEGYTPFLLAAGIGKVVLLKLLIFSGVAEDVRGFDGRGALHVAAYHGRLEAVKFLLERGGAGGVRDEGGKTPFELAKENGHLDVAELLSGQQTLEYEEQEASTISTTMQ</sequence>
<dbReference type="InterPro" id="IPR056884">
    <property type="entry name" value="NPHP3-like_N"/>
</dbReference>
<evidence type="ECO:0000259" key="7">
    <source>
        <dbReference type="Pfam" id="PF24883"/>
    </source>
</evidence>
<dbReference type="Gene3D" id="3.40.50.300">
    <property type="entry name" value="P-loop containing nucleotide triphosphate hydrolases"/>
    <property type="match status" value="1"/>
</dbReference>
<feature type="domain" description="GPI inositol-deacylase winged helix" evidence="6">
    <location>
        <begin position="684"/>
        <end position="776"/>
    </location>
</feature>
<dbReference type="EC" id="2.3.1.225" evidence="1"/>
<dbReference type="SUPFAM" id="SSF53167">
    <property type="entry name" value="Purine and uridine phosphorylases"/>
    <property type="match status" value="1"/>
</dbReference>
<organism evidence="8 9">
    <name type="scientific">Elsinoe australis</name>
    <dbReference type="NCBI Taxonomy" id="40998"/>
    <lineage>
        <taxon>Eukaryota</taxon>
        <taxon>Fungi</taxon>
        <taxon>Dikarya</taxon>
        <taxon>Ascomycota</taxon>
        <taxon>Pezizomycotina</taxon>
        <taxon>Dothideomycetes</taxon>
        <taxon>Dothideomycetidae</taxon>
        <taxon>Myriangiales</taxon>
        <taxon>Elsinoaceae</taxon>
        <taxon>Elsinoe</taxon>
    </lineage>
</organism>
<evidence type="ECO:0000256" key="2">
    <source>
        <dbReference type="ARBA" id="ARBA00022737"/>
    </source>
</evidence>
<dbReference type="GO" id="GO:0019706">
    <property type="term" value="F:protein-cysteine S-palmitoyltransferase activity"/>
    <property type="evidence" value="ECO:0007669"/>
    <property type="project" value="UniProtKB-EC"/>
</dbReference>
<gene>
    <name evidence="8" type="ORF">C1H76_7289</name>
</gene>
<dbReference type="Proteomes" id="UP000308133">
    <property type="component" value="Unassembled WGS sequence"/>
</dbReference>
<name>A0A4U7ARC8_9PEZI</name>
<feature type="repeat" description="ANK" evidence="4">
    <location>
        <begin position="1192"/>
        <end position="1224"/>
    </location>
</feature>